<protein>
    <recommendedName>
        <fullName evidence="3">F-box domain-containing protein</fullName>
    </recommendedName>
</protein>
<dbReference type="AlphaFoldDB" id="A0A5C3M427"/>
<evidence type="ECO:0008006" key="3">
    <source>
        <dbReference type="Google" id="ProtNLM"/>
    </source>
</evidence>
<dbReference type="EMBL" id="ML213598">
    <property type="protein sequence ID" value="TFK39980.1"/>
    <property type="molecule type" value="Genomic_DNA"/>
</dbReference>
<evidence type="ECO:0000313" key="2">
    <source>
        <dbReference type="Proteomes" id="UP000308652"/>
    </source>
</evidence>
<proteinExistence type="predicted"/>
<sequence>MDLFPPEICLQIFSEACMRDDGQTGRSLSLVSRSVNELSREFKLQSVAVEGLLQILTFSKLLENTPERFRRVRHLFISSMPQMEQPEASSKATPMPINQQVGEERHYDGVCEAFHQILSLTAPTLKTFYLVSSIPRTTSLLPVSLPQLVELTIHGPFPAFTYGESKVARFHALKRIRFIGFTDYPVDLFQDIAEQAPSTTHLSFFVAQPSRHLHHDLASALSIPRQRTLLTQDFVSPGILPATIQHVYVQPGSKPSSLLTPSQGKWFGTIQSMAMKGISTLAKRDSRLACIPPGDEFLYSEAKSRWLSGHTLDVK</sequence>
<dbReference type="Proteomes" id="UP000308652">
    <property type="component" value="Unassembled WGS sequence"/>
</dbReference>
<gene>
    <name evidence="1" type="ORF">BDQ12DRAFT_520170</name>
</gene>
<accession>A0A5C3M427</accession>
<organism evidence="1 2">
    <name type="scientific">Crucibulum laeve</name>
    <dbReference type="NCBI Taxonomy" id="68775"/>
    <lineage>
        <taxon>Eukaryota</taxon>
        <taxon>Fungi</taxon>
        <taxon>Dikarya</taxon>
        <taxon>Basidiomycota</taxon>
        <taxon>Agaricomycotina</taxon>
        <taxon>Agaricomycetes</taxon>
        <taxon>Agaricomycetidae</taxon>
        <taxon>Agaricales</taxon>
        <taxon>Agaricineae</taxon>
        <taxon>Nidulariaceae</taxon>
        <taxon>Crucibulum</taxon>
    </lineage>
</organism>
<name>A0A5C3M427_9AGAR</name>
<evidence type="ECO:0000313" key="1">
    <source>
        <dbReference type="EMBL" id="TFK39980.1"/>
    </source>
</evidence>
<reference evidence="1 2" key="1">
    <citation type="journal article" date="2019" name="Nat. Ecol. Evol.">
        <title>Megaphylogeny resolves global patterns of mushroom evolution.</title>
        <authorList>
            <person name="Varga T."/>
            <person name="Krizsan K."/>
            <person name="Foldi C."/>
            <person name="Dima B."/>
            <person name="Sanchez-Garcia M."/>
            <person name="Sanchez-Ramirez S."/>
            <person name="Szollosi G.J."/>
            <person name="Szarkandi J.G."/>
            <person name="Papp V."/>
            <person name="Albert L."/>
            <person name="Andreopoulos W."/>
            <person name="Angelini C."/>
            <person name="Antonin V."/>
            <person name="Barry K.W."/>
            <person name="Bougher N.L."/>
            <person name="Buchanan P."/>
            <person name="Buyck B."/>
            <person name="Bense V."/>
            <person name="Catcheside P."/>
            <person name="Chovatia M."/>
            <person name="Cooper J."/>
            <person name="Damon W."/>
            <person name="Desjardin D."/>
            <person name="Finy P."/>
            <person name="Geml J."/>
            <person name="Haridas S."/>
            <person name="Hughes K."/>
            <person name="Justo A."/>
            <person name="Karasinski D."/>
            <person name="Kautmanova I."/>
            <person name="Kiss B."/>
            <person name="Kocsube S."/>
            <person name="Kotiranta H."/>
            <person name="LaButti K.M."/>
            <person name="Lechner B.E."/>
            <person name="Liimatainen K."/>
            <person name="Lipzen A."/>
            <person name="Lukacs Z."/>
            <person name="Mihaltcheva S."/>
            <person name="Morgado L.N."/>
            <person name="Niskanen T."/>
            <person name="Noordeloos M.E."/>
            <person name="Ohm R.A."/>
            <person name="Ortiz-Santana B."/>
            <person name="Ovrebo C."/>
            <person name="Racz N."/>
            <person name="Riley R."/>
            <person name="Savchenko A."/>
            <person name="Shiryaev A."/>
            <person name="Soop K."/>
            <person name="Spirin V."/>
            <person name="Szebenyi C."/>
            <person name="Tomsovsky M."/>
            <person name="Tulloss R.E."/>
            <person name="Uehling J."/>
            <person name="Grigoriev I.V."/>
            <person name="Vagvolgyi C."/>
            <person name="Papp T."/>
            <person name="Martin F.M."/>
            <person name="Miettinen O."/>
            <person name="Hibbett D.S."/>
            <person name="Nagy L.G."/>
        </authorList>
    </citation>
    <scope>NUCLEOTIDE SEQUENCE [LARGE SCALE GENOMIC DNA]</scope>
    <source>
        <strain evidence="1 2">CBS 166.37</strain>
    </source>
</reference>
<keyword evidence="2" id="KW-1185">Reference proteome</keyword>
<dbReference type="OrthoDB" id="2748701at2759"/>